<keyword evidence="4" id="KW-0812">Transmembrane</keyword>
<reference evidence="7 8" key="1">
    <citation type="journal article" date="2017" name="Gigascience">
        <title>Genome sequence of the small brown planthopper, Laodelphax striatellus.</title>
        <authorList>
            <person name="Zhu J."/>
            <person name="Jiang F."/>
            <person name="Wang X."/>
            <person name="Yang P."/>
            <person name="Bao Y."/>
            <person name="Zhao W."/>
            <person name="Wang W."/>
            <person name="Lu H."/>
            <person name="Wang Q."/>
            <person name="Cui N."/>
            <person name="Li J."/>
            <person name="Chen X."/>
            <person name="Luo L."/>
            <person name="Yu J."/>
            <person name="Kang L."/>
            <person name="Cui F."/>
        </authorList>
    </citation>
    <scope>NUCLEOTIDE SEQUENCE [LARGE SCALE GENOMIC DNA]</scope>
    <source>
        <strain evidence="7">Lst14</strain>
    </source>
</reference>
<dbReference type="PANTHER" id="PTHR12815:SF18">
    <property type="entry name" value="SORTING AND ASSEMBLY MACHINERY COMPONENT 50 HOMOLOG"/>
    <property type="match status" value="1"/>
</dbReference>
<name>A0A482XN71_LAOST</name>
<comment type="subcellular location">
    <subcellularLocation>
        <location evidence="1">Mitochondrion outer membrane</location>
        <topology evidence="1">Multi-pass membrane protein</topology>
    </subcellularLocation>
</comment>
<dbReference type="GO" id="GO:0045040">
    <property type="term" value="P:protein insertion into mitochondrial outer membrane"/>
    <property type="evidence" value="ECO:0007669"/>
    <property type="project" value="TreeGrafter"/>
</dbReference>
<dbReference type="Proteomes" id="UP000291343">
    <property type="component" value="Unassembled WGS sequence"/>
</dbReference>
<dbReference type="Pfam" id="PF01103">
    <property type="entry name" value="Omp85"/>
    <property type="match status" value="1"/>
</dbReference>
<keyword evidence="8" id="KW-1185">Reference proteome</keyword>
<protein>
    <recommendedName>
        <fullName evidence="6">Bacterial surface antigen (D15) domain-containing protein</fullName>
    </recommendedName>
</protein>
<evidence type="ECO:0000256" key="3">
    <source>
        <dbReference type="ARBA" id="ARBA00022452"/>
    </source>
</evidence>
<feature type="domain" description="Bacterial surface antigen (D15)" evidence="6">
    <location>
        <begin position="107"/>
        <end position="295"/>
    </location>
</feature>
<organism evidence="7 8">
    <name type="scientific">Laodelphax striatellus</name>
    <name type="common">Small brown planthopper</name>
    <name type="synonym">Delphax striatella</name>
    <dbReference type="NCBI Taxonomy" id="195883"/>
    <lineage>
        <taxon>Eukaryota</taxon>
        <taxon>Metazoa</taxon>
        <taxon>Ecdysozoa</taxon>
        <taxon>Arthropoda</taxon>
        <taxon>Hexapoda</taxon>
        <taxon>Insecta</taxon>
        <taxon>Pterygota</taxon>
        <taxon>Neoptera</taxon>
        <taxon>Paraneoptera</taxon>
        <taxon>Hemiptera</taxon>
        <taxon>Auchenorrhyncha</taxon>
        <taxon>Fulgoroidea</taxon>
        <taxon>Delphacidae</taxon>
        <taxon>Criomorphinae</taxon>
        <taxon>Laodelphax</taxon>
    </lineage>
</organism>
<gene>
    <name evidence="7" type="ORF">LSTR_LSTR009804</name>
</gene>
<evidence type="ECO:0000256" key="2">
    <source>
        <dbReference type="ARBA" id="ARBA00010913"/>
    </source>
</evidence>
<dbReference type="OrthoDB" id="1724197at2759"/>
<dbReference type="GO" id="GO:0033108">
    <property type="term" value="P:mitochondrial respiratory chain complex assembly"/>
    <property type="evidence" value="ECO:0007669"/>
    <property type="project" value="TreeGrafter"/>
</dbReference>
<keyword evidence="3" id="KW-1134">Transmembrane beta strand</keyword>
<evidence type="ECO:0000313" key="8">
    <source>
        <dbReference type="Proteomes" id="UP000291343"/>
    </source>
</evidence>
<dbReference type="InParanoid" id="A0A482XN71"/>
<evidence type="ECO:0000256" key="4">
    <source>
        <dbReference type="ARBA" id="ARBA00022692"/>
    </source>
</evidence>
<dbReference type="EMBL" id="QKKF02004574">
    <property type="protein sequence ID" value="RZF47313.1"/>
    <property type="molecule type" value="Genomic_DNA"/>
</dbReference>
<evidence type="ECO:0000259" key="6">
    <source>
        <dbReference type="Pfam" id="PF01103"/>
    </source>
</evidence>
<dbReference type="InterPro" id="IPR000184">
    <property type="entry name" value="Bac_surfAg_D15"/>
</dbReference>
<accession>A0A482XN71</accession>
<dbReference type="STRING" id="195883.A0A482XN71"/>
<dbReference type="FunCoup" id="A0A482XN71">
    <property type="interactions" value="1596"/>
</dbReference>
<proteinExistence type="inferred from homology"/>
<comment type="caution">
    <text evidence="7">The sequence shown here is derived from an EMBL/GenBank/DDBJ whole genome shotgun (WGS) entry which is preliminary data.</text>
</comment>
<dbReference type="GO" id="GO:0005741">
    <property type="term" value="C:mitochondrial outer membrane"/>
    <property type="evidence" value="ECO:0007669"/>
    <property type="project" value="UniProtKB-SubCell"/>
</dbReference>
<evidence type="ECO:0000313" key="7">
    <source>
        <dbReference type="EMBL" id="RZF47313.1"/>
    </source>
</evidence>
<evidence type="ECO:0000256" key="5">
    <source>
        <dbReference type="ARBA" id="ARBA00023136"/>
    </source>
</evidence>
<dbReference type="InterPro" id="IPR039910">
    <property type="entry name" value="D15-like"/>
</dbReference>
<dbReference type="AlphaFoldDB" id="A0A482XN71"/>
<dbReference type="PANTHER" id="PTHR12815">
    <property type="entry name" value="SORTING AND ASSEMBLY MACHINERY SAMM50 PROTEIN FAMILY MEMBER"/>
    <property type="match status" value="1"/>
</dbReference>
<sequence length="315" mass="35945">MQLKPKIWFLNFSSNFYSIIKRTVKFKVDKFEEFIKEVHRTQVKFESLVCFLNISALIDVSSGPKATSQGYEVTYFVKELKRIKGSVNTVIGRDNEGSLVVGTVTPNVFGRSEKLHCEFSYGSRQTRTFNVSFYKHFILDTLAELNTSVFQNESDWPNSGYKQIDRGTSIGLGFPFMQNIRHTVQWEGCWRELNMNTRYVSFDVREESGHTLKSAVKHILTVDTRNTPLMPTFGSLLQCTSEIAGLGGNIRFLKNEVLLQHNVEIFPETVIQGSVTGGVMRPLGSQKEIHICDKFCPINAFFFAFGPEFTIVIHY</sequence>
<keyword evidence="5" id="KW-0472">Membrane</keyword>
<evidence type="ECO:0000256" key="1">
    <source>
        <dbReference type="ARBA" id="ARBA00004374"/>
    </source>
</evidence>
<comment type="similarity">
    <text evidence="2">Belongs to the SAM50/omp85 family.</text>
</comment>
<dbReference type="Gene3D" id="2.40.160.50">
    <property type="entry name" value="membrane protein fhac: a member of the omp85/tpsb transporter family"/>
    <property type="match status" value="1"/>
</dbReference>
<dbReference type="SMR" id="A0A482XN71"/>